<name>A0A8C4WN98_9SAUR</name>
<keyword evidence="6" id="KW-0732">Signal</keyword>
<organism evidence="10 11">
    <name type="scientific">Gopherus evgoodei</name>
    <name type="common">Goodes thornscrub tortoise</name>
    <dbReference type="NCBI Taxonomy" id="1825980"/>
    <lineage>
        <taxon>Eukaryota</taxon>
        <taxon>Metazoa</taxon>
        <taxon>Chordata</taxon>
        <taxon>Craniata</taxon>
        <taxon>Vertebrata</taxon>
        <taxon>Euteleostomi</taxon>
        <taxon>Archelosauria</taxon>
        <taxon>Testudinata</taxon>
        <taxon>Testudines</taxon>
        <taxon>Cryptodira</taxon>
        <taxon>Durocryptodira</taxon>
        <taxon>Testudinoidea</taxon>
        <taxon>Testudinidae</taxon>
        <taxon>Gopherus</taxon>
    </lineage>
</organism>
<dbReference type="SMART" id="SM00076">
    <property type="entry name" value="IFabd"/>
    <property type="match status" value="1"/>
</dbReference>
<dbReference type="InterPro" id="IPR009079">
    <property type="entry name" value="4_helix_cytokine-like_core"/>
</dbReference>
<dbReference type="GO" id="GO:0005615">
    <property type="term" value="C:extracellular space"/>
    <property type="evidence" value="ECO:0007669"/>
    <property type="project" value="UniProtKB-KW"/>
</dbReference>
<dbReference type="InterPro" id="IPR000471">
    <property type="entry name" value="Interferon_alpha/beta/delta"/>
</dbReference>
<sequence>MKERHNDLHRSLNKLQAQGSTQRKGLYRHHHDLQVFATCCLTLLFSIEISSQLCTMLHFQQNKVNKESLELLKKMSGIFPSQCIWERTAFKPTQEVSQLPLFQKDNAKMAMQEILQEIFNIFSKNLTQSTWDGISIVRFQNRLYQQIQQLEACLKAQMEKDLTNPESEDLQHTSWRVKQYFQGIDAFLKEKQYSLCAWEIIRVE</sequence>
<comment type="subcellular location">
    <subcellularLocation>
        <location evidence="2">Secreted</location>
    </subcellularLocation>
</comment>
<dbReference type="PROSITE" id="PS00252">
    <property type="entry name" value="INTERFERON_A_B_D"/>
    <property type="match status" value="1"/>
</dbReference>
<evidence type="ECO:0000256" key="2">
    <source>
        <dbReference type="ARBA" id="ARBA00004613"/>
    </source>
</evidence>
<keyword evidence="11" id="KW-1185">Reference proteome</keyword>
<dbReference type="GO" id="GO:0006955">
    <property type="term" value="P:immune response"/>
    <property type="evidence" value="ECO:0007669"/>
    <property type="project" value="UniProtKB-ARBA"/>
</dbReference>
<evidence type="ECO:0000313" key="11">
    <source>
        <dbReference type="Proteomes" id="UP000694390"/>
    </source>
</evidence>
<evidence type="ECO:0000256" key="6">
    <source>
        <dbReference type="ARBA" id="ARBA00022729"/>
    </source>
</evidence>
<protein>
    <submittedName>
        <fullName evidence="10">Uncharacterized protein</fullName>
    </submittedName>
</protein>
<dbReference type="GO" id="GO:0005125">
    <property type="term" value="F:cytokine activity"/>
    <property type="evidence" value="ECO:0007669"/>
    <property type="project" value="UniProtKB-KW"/>
</dbReference>
<evidence type="ECO:0000256" key="1">
    <source>
        <dbReference type="ARBA" id="ARBA00002718"/>
    </source>
</evidence>
<proteinExistence type="inferred from homology"/>
<dbReference type="OrthoDB" id="8922121at2759"/>
<dbReference type="GO" id="GO:0005126">
    <property type="term" value="F:cytokine receptor binding"/>
    <property type="evidence" value="ECO:0007669"/>
    <property type="project" value="InterPro"/>
</dbReference>
<dbReference type="GO" id="GO:0051607">
    <property type="term" value="P:defense response to virus"/>
    <property type="evidence" value="ECO:0007669"/>
    <property type="project" value="UniProtKB-KW"/>
</dbReference>
<dbReference type="PRINTS" id="PR00266">
    <property type="entry name" value="INTERFERONAB"/>
</dbReference>
<keyword evidence="8" id="KW-1015">Disulfide bond</keyword>
<accession>A0A8C4WN98</accession>
<dbReference type="Gene3D" id="1.20.1250.10">
    <property type="match status" value="1"/>
</dbReference>
<evidence type="ECO:0000256" key="7">
    <source>
        <dbReference type="ARBA" id="ARBA00023118"/>
    </source>
</evidence>
<keyword evidence="5" id="KW-0964">Secreted</keyword>
<dbReference type="Proteomes" id="UP000694390">
    <property type="component" value="Unassembled WGS sequence"/>
</dbReference>
<dbReference type="GeneTree" id="ENSGT01000000214430"/>
<comment type="similarity">
    <text evidence="3 9">Belongs to the alpha/beta interferon family.</text>
</comment>
<keyword evidence="4 9" id="KW-0202">Cytokine</keyword>
<dbReference type="AlphaFoldDB" id="A0A8C4WN98"/>
<dbReference type="SUPFAM" id="SSF47266">
    <property type="entry name" value="4-helical cytokines"/>
    <property type="match status" value="1"/>
</dbReference>
<evidence type="ECO:0000256" key="9">
    <source>
        <dbReference type="RuleBase" id="RU000436"/>
    </source>
</evidence>
<dbReference type="Pfam" id="PF00143">
    <property type="entry name" value="Interferon"/>
    <property type="match status" value="1"/>
</dbReference>
<reference evidence="10" key="2">
    <citation type="submission" date="2025-09" db="UniProtKB">
        <authorList>
            <consortium name="Ensembl"/>
        </authorList>
    </citation>
    <scope>IDENTIFICATION</scope>
</reference>
<dbReference type="Ensembl" id="ENSGEVT00005019337.1">
    <property type="protein sequence ID" value="ENSGEVP00005018404.1"/>
    <property type="gene ID" value="ENSGEVG00005013071.1"/>
</dbReference>
<dbReference type="PANTHER" id="PTHR11691">
    <property type="entry name" value="TYPE I INTERFERON"/>
    <property type="match status" value="1"/>
</dbReference>
<reference evidence="10" key="1">
    <citation type="submission" date="2025-08" db="UniProtKB">
        <authorList>
            <consortium name="Ensembl"/>
        </authorList>
    </citation>
    <scope>IDENTIFICATION</scope>
</reference>
<evidence type="ECO:0000256" key="8">
    <source>
        <dbReference type="ARBA" id="ARBA00023157"/>
    </source>
</evidence>
<evidence type="ECO:0000256" key="4">
    <source>
        <dbReference type="ARBA" id="ARBA00022514"/>
    </source>
</evidence>
<evidence type="ECO:0000256" key="5">
    <source>
        <dbReference type="ARBA" id="ARBA00022525"/>
    </source>
</evidence>
<keyword evidence="7 9" id="KW-0051">Antiviral defense</keyword>
<evidence type="ECO:0000313" key="10">
    <source>
        <dbReference type="Ensembl" id="ENSGEVP00005018404.1"/>
    </source>
</evidence>
<evidence type="ECO:0000256" key="3">
    <source>
        <dbReference type="ARBA" id="ARBA00011033"/>
    </source>
</evidence>
<comment type="function">
    <text evidence="1">Has antiviral activities.</text>
</comment>
<dbReference type="PANTHER" id="PTHR11691:SF73">
    <property type="entry name" value="INTERFERON BETA"/>
    <property type="match status" value="1"/>
</dbReference>